<evidence type="ECO:0000313" key="2">
    <source>
        <dbReference type="EMBL" id="KAL0474863.1"/>
    </source>
</evidence>
<dbReference type="PANTHER" id="PTHR34213:SF2">
    <property type="entry name" value="NUCLEAR TRANSPORT FACTOR 2 (NTF2) FAMILY PROTEIN"/>
    <property type="match status" value="1"/>
</dbReference>
<dbReference type="InterPro" id="IPR032710">
    <property type="entry name" value="NTF2-like_dom_sf"/>
</dbReference>
<keyword evidence="3" id="KW-1185">Reference proteome</keyword>
<sequence>MTSTLVATRSRIPIFRAARLASIPITRPRLAPLSIKIYSVKMVDKPASTVRNEIEAVPTSMQQLADSNNLILEAPGVDLTPYNKILVGTVLDLFEGKPTLKHLSLWNPDATFVDPITTAQGYNRYAAQWYALAQVLSPVKIQSHEVVSSGNPIEIKLHNRYTFPPINKTQDIHSLVKIWVDGNGKIARVEDRWDGELPDGALNETVFWFAKAVMRKMKSLLDAAFRVYCSAAWWLLPIVAFRNAFAMAIPVIVKVPRTEEEDIQMRAILEGFQDKKEITI</sequence>
<accession>A0ABR3DQC2</accession>
<dbReference type="Proteomes" id="UP001451303">
    <property type="component" value="Unassembled WGS sequence"/>
</dbReference>
<dbReference type="SUPFAM" id="SSF54427">
    <property type="entry name" value="NTF2-like"/>
    <property type="match status" value="1"/>
</dbReference>
<feature type="domain" description="SnoaL-like" evidence="1">
    <location>
        <begin position="102"/>
        <end position="189"/>
    </location>
</feature>
<dbReference type="Gene3D" id="3.10.450.50">
    <property type="match status" value="1"/>
</dbReference>
<dbReference type="InterPro" id="IPR037401">
    <property type="entry name" value="SnoaL-like"/>
</dbReference>
<comment type="caution">
    <text evidence="2">The sequence shown here is derived from an EMBL/GenBank/DDBJ whole genome shotgun (WGS) entry which is preliminary data.</text>
</comment>
<dbReference type="PANTHER" id="PTHR34213">
    <property type="entry name" value="NUCLEAR TRANSPORT FACTOR 2 (NTF2) FAMILY PROTEIN"/>
    <property type="match status" value="1"/>
</dbReference>
<gene>
    <name evidence="2" type="ORF">QR685DRAFT_24911</name>
</gene>
<protein>
    <recommendedName>
        <fullName evidence="1">SnoaL-like domain-containing protein</fullName>
    </recommendedName>
</protein>
<evidence type="ECO:0000259" key="1">
    <source>
        <dbReference type="Pfam" id="PF12680"/>
    </source>
</evidence>
<dbReference type="EMBL" id="JAVLET010000001">
    <property type="protein sequence ID" value="KAL0474863.1"/>
    <property type="molecule type" value="Genomic_DNA"/>
</dbReference>
<name>A0ABR3DQC2_NEUIN</name>
<organism evidence="2 3">
    <name type="scientific">Neurospora intermedia</name>
    <dbReference type="NCBI Taxonomy" id="5142"/>
    <lineage>
        <taxon>Eukaryota</taxon>
        <taxon>Fungi</taxon>
        <taxon>Dikarya</taxon>
        <taxon>Ascomycota</taxon>
        <taxon>Pezizomycotina</taxon>
        <taxon>Sordariomycetes</taxon>
        <taxon>Sordariomycetidae</taxon>
        <taxon>Sordariales</taxon>
        <taxon>Sordariaceae</taxon>
        <taxon>Neurospora</taxon>
    </lineage>
</organism>
<reference evidence="2 3" key="1">
    <citation type="submission" date="2023-09" db="EMBL/GenBank/DDBJ databases">
        <title>Multi-omics analysis of a traditional fermented food reveals byproduct-associated fungal strains for waste-to-food upcycling.</title>
        <authorList>
            <consortium name="Lawrence Berkeley National Laboratory"/>
            <person name="Rekdal V.M."/>
            <person name="Villalobos-Escobedo J.M."/>
            <person name="Rodriguez-Valeron N."/>
            <person name="Garcia M.O."/>
            <person name="Vasquez D.P."/>
            <person name="Damayanti I."/>
            <person name="Sorensen P.M."/>
            <person name="Baidoo E.E."/>
            <person name="De Carvalho A.C."/>
            <person name="Riley R."/>
            <person name="Lipzen A."/>
            <person name="He G."/>
            <person name="Yan M."/>
            <person name="Haridas S."/>
            <person name="Daum C."/>
            <person name="Yoshinaga Y."/>
            <person name="Ng V."/>
            <person name="Grigoriev I.V."/>
            <person name="Munk R."/>
            <person name="Nuraida L."/>
            <person name="Wijaya C.H."/>
            <person name="Morales P.-C."/>
            <person name="Keasling J.D."/>
        </authorList>
    </citation>
    <scope>NUCLEOTIDE SEQUENCE [LARGE SCALE GENOMIC DNA]</scope>
    <source>
        <strain evidence="2 3">FGSC 2613</strain>
    </source>
</reference>
<evidence type="ECO:0000313" key="3">
    <source>
        <dbReference type="Proteomes" id="UP001451303"/>
    </source>
</evidence>
<dbReference type="Pfam" id="PF12680">
    <property type="entry name" value="SnoaL_2"/>
    <property type="match status" value="1"/>
</dbReference>
<proteinExistence type="predicted"/>